<organism evidence="2 3">
    <name type="scientific">Punica granatum</name>
    <name type="common">Pomegranate</name>
    <dbReference type="NCBI Taxonomy" id="22663"/>
    <lineage>
        <taxon>Eukaryota</taxon>
        <taxon>Viridiplantae</taxon>
        <taxon>Streptophyta</taxon>
        <taxon>Embryophyta</taxon>
        <taxon>Tracheophyta</taxon>
        <taxon>Spermatophyta</taxon>
        <taxon>Magnoliopsida</taxon>
        <taxon>eudicotyledons</taxon>
        <taxon>Gunneridae</taxon>
        <taxon>Pentapetalae</taxon>
        <taxon>rosids</taxon>
        <taxon>malvids</taxon>
        <taxon>Myrtales</taxon>
        <taxon>Lythraceae</taxon>
        <taxon>Punica</taxon>
    </lineage>
</organism>
<dbReference type="AlphaFoldDB" id="A0A2I0JXR5"/>
<accession>A0A2I0JXR5</accession>
<feature type="signal peptide" evidence="1">
    <location>
        <begin position="1"/>
        <end position="18"/>
    </location>
</feature>
<evidence type="ECO:0000313" key="3">
    <source>
        <dbReference type="Proteomes" id="UP000233551"/>
    </source>
</evidence>
<gene>
    <name evidence="2" type="ORF">CRG98_018448</name>
</gene>
<keyword evidence="1" id="KW-0732">Signal</keyword>
<protein>
    <submittedName>
        <fullName evidence="2">Uncharacterized protein</fullName>
    </submittedName>
</protein>
<sequence>MVLAVQALVLSRLVEIQARCFRGDSASPHELSVYFREQDRHRRVLLTVPTLSRAAVLSLPGRGLLCRLKRSRSRGPVLMGLSRGIMVDVRPWGWRWRMNRWGQIVQQLGRVLLLVMHGRQDASLPFFLLVDDATIVVFFEDSPSFLAGPTILPSLMPRSTFISAIVSSENEEVKDGAVFVLYWKWSINFWERLVHVGMSAVLRDMNQSRAGPIRFSWNAWMTNFLYSQYIASSVGNGGGGATGPTCRRIS</sequence>
<evidence type="ECO:0000313" key="2">
    <source>
        <dbReference type="EMBL" id="PKI61128.1"/>
    </source>
</evidence>
<proteinExistence type="predicted"/>
<reference evidence="2 3" key="1">
    <citation type="submission" date="2017-11" db="EMBL/GenBank/DDBJ databases">
        <title>De-novo sequencing of pomegranate (Punica granatum L.) genome.</title>
        <authorList>
            <person name="Akparov Z."/>
            <person name="Amiraslanov A."/>
            <person name="Hajiyeva S."/>
            <person name="Abbasov M."/>
            <person name="Kaur K."/>
            <person name="Hamwieh A."/>
            <person name="Solovyev V."/>
            <person name="Salamov A."/>
            <person name="Braich B."/>
            <person name="Kosarev P."/>
            <person name="Mahmoud A."/>
            <person name="Hajiyev E."/>
            <person name="Babayeva S."/>
            <person name="Izzatullayeva V."/>
            <person name="Mammadov A."/>
            <person name="Mammadov A."/>
            <person name="Sharifova S."/>
            <person name="Ojaghi J."/>
            <person name="Eynullazada K."/>
            <person name="Bayramov B."/>
            <person name="Abdulazimova A."/>
            <person name="Shahmuradov I."/>
        </authorList>
    </citation>
    <scope>NUCLEOTIDE SEQUENCE [LARGE SCALE GENOMIC DNA]</scope>
    <source>
        <strain evidence="3">cv. AG2017</strain>
        <tissue evidence="2">Leaf</tissue>
    </source>
</reference>
<feature type="chain" id="PRO_5014180711" evidence="1">
    <location>
        <begin position="19"/>
        <end position="250"/>
    </location>
</feature>
<dbReference type="EMBL" id="PGOL01001070">
    <property type="protein sequence ID" value="PKI61128.1"/>
    <property type="molecule type" value="Genomic_DNA"/>
</dbReference>
<evidence type="ECO:0000256" key="1">
    <source>
        <dbReference type="SAM" id="SignalP"/>
    </source>
</evidence>
<comment type="caution">
    <text evidence="2">The sequence shown here is derived from an EMBL/GenBank/DDBJ whole genome shotgun (WGS) entry which is preliminary data.</text>
</comment>
<dbReference type="Proteomes" id="UP000233551">
    <property type="component" value="Unassembled WGS sequence"/>
</dbReference>
<keyword evidence="3" id="KW-1185">Reference proteome</keyword>
<name>A0A2I0JXR5_PUNGR</name>